<name>A0A3B7LYW0_9GAMM</name>
<evidence type="ECO:0000256" key="2">
    <source>
        <dbReference type="ARBA" id="ARBA00009142"/>
    </source>
</evidence>
<keyword evidence="6" id="KW-1003">Cell membrane</keyword>
<dbReference type="PANTHER" id="PTHR43483">
    <property type="entry name" value="MEMBRANE TRANSPORTER PROTEIN HI_0806-RELATED"/>
    <property type="match status" value="1"/>
</dbReference>
<dbReference type="InterPro" id="IPR002781">
    <property type="entry name" value="TM_pro_TauE-like"/>
</dbReference>
<keyword evidence="4 6" id="KW-1133">Transmembrane helix</keyword>
<accession>A0A3B7LYW0</accession>
<organism evidence="7 8">
    <name type="scientific">Acinetobacter chinensis</name>
    <dbReference type="NCBI Taxonomy" id="2004650"/>
    <lineage>
        <taxon>Bacteria</taxon>
        <taxon>Pseudomonadati</taxon>
        <taxon>Pseudomonadota</taxon>
        <taxon>Gammaproteobacteria</taxon>
        <taxon>Moraxellales</taxon>
        <taxon>Moraxellaceae</taxon>
        <taxon>Acinetobacter</taxon>
    </lineage>
</organism>
<keyword evidence="5 6" id="KW-0472">Membrane</keyword>
<evidence type="ECO:0000256" key="1">
    <source>
        <dbReference type="ARBA" id="ARBA00004141"/>
    </source>
</evidence>
<reference evidence="8" key="1">
    <citation type="submission" date="2018-09" db="EMBL/GenBank/DDBJ databases">
        <title>The complete genome of Acinetobacter sp. strain WCHAc010005.</title>
        <authorList>
            <person name="Hu Y."/>
            <person name="Long H."/>
            <person name="Feng Y."/>
            <person name="Zong Z."/>
        </authorList>
    </citation>
    <scope>NUCLEOTIDE SEQUENCE [LARGE SCALE GENOMIC DNA]</scope>
    <source>
        <strain evidence="8">WCHAc010005</strain>
    </source>
</reference>
<keyword evidence="3 6" id="KW-0812">Transmembrane</keyword>
<dbReference type="Pfam" id="PF01925">
    <property type="entry name" value="TauE"/>
    <property type="match status" value="1"/>
</dbReference>
<evidence type="ECO:0000256" key="4">
    <source>
        <dbReference type="ARBA" id="ARBA00022989"/>
    </source>
</evidence>
<evidence type="ECO:0000256" key="3">
    <source>
        <dbReference type="ARBA" id="ARBA00022692"/>
    </source>
</evidence>
<dbReference type="GO" id="GO:0005886">
    <property type="term" value="C:plasma membrane"/>
    <property type="evidence" value="ECO:0007669"/>
    <property type="project" value="UniProtKB-SubCell"/>
</dbReference>
<dbReference type="KEGG" id="achi:CDG60_11790"/>
<gene>
    <name evidence="7" type="ORF">CDG60_11790</name>
</gene>
<feature type="transmembrane region" description="Helical" evidence="6">
    <location>
        <begin position="142"/>
        <end position="166"/>
    </location>
</feature>
<evidence type="ECO:0000313" key="8">
    <source>
        <dbReference type="Proteomes" id="UP000263753"/>
    </source>
</evidence>
<dbReference type="AlphaFoldDB" id="A0A3B7LYW0"/>
<feature type="transmembrane region" description="Helical" evidence="6">
    <location>
        <begin position="104"/>
        <end position="122"/>
    </location>
</feature>
<feature type="transmembrane region" description="Helical" evidence="6">
    <location>
        <begin position="45"/>
        <end position="67"/>
    </location>
</feature>
<feature type="transmembrane region" description="Helical" evidence="6">
    <location>
        <begin position="211"/>
        <end position="232"/>
    </location>
</feature>
<evidence type="ECO:0000256" key="5">
    <source>
        <dbReference type="ARBA" id="ARBA00023136"/>
    </source>
</evidence>
<evidence type="ECO:0000313" key="7">
    <source>
        <dbReference type="EMBL" id="AXY57185.1"/>
    </source>
</evidence>
<dbReference type="RefSeq" id="WP_087512481.1">
    <property type="nucleotide sequence ID" value="NZ_CP032134.1"/>
</dbReference>
<dbReference type="Proteomes" id="UP000263753">
    <property type="component" value="Chromosome"/>
</dbReference>
<protein>
    <recommendedName>
        <fullName evidence="6">Probable membrane transporter protein</fullName>
    </recommendedName>
</protein>
<feature type="transmembrane region" description="Helical" evidence="6">
    <location>
        <begin position="178"/>
        <end position="199"/>
    </location>
</feature>
<dbReference type="EMBL" id="CP032134">
    <property type="protein sequence ID" value="AXY57185.1"/>
    <property type="molecule type" value="Genomic_DNA"/>
</dbReference>
<evidence type="ECO:0000256" key="6">
    <source>
        <dbReference type="RuleBase" id="RU363041"/>
    </source>
</evidence>
<feature type="transmembrane region" description="Helical" evidence="6">
    <location>
        <begin position="79"/>
        <end position="98"/>
    </location>
</feature>
<dbReference type="PANTHER" id="PTHR43483:SF3">
    <property type="entry name" value="MEMBRANE TRANSPORTER PROTEIN HI_0806-RELATED"/>
    <property type="match status" value="1"/>
</dbReference>
<sequence length="266" mass="27521">MELIIFLIIGAFAGFAAGLFGVGGGTIIVPLLYIVFSQMGYDPDVVMHLALGTSLATIIVTSISSLMAHQKKDGIIWSVFRNLAPGMALGCFFGAGIAGWLSGLHLQMIVGVFLLWVAYTMFMGSKKVVDNTKTLPSTPAQIGAGAGIGIASAIFGIGGGSITVPYLTHYGVVMQKAVGTSAACGLPIAIAGALGFMLFGMNAQVNVPNTIGFIHVYAFLGISVMSFFTAKFGAKAAHALSPAVLKKCFAVLLLCVGSFLLVKGFI</sequence>
<comment type="subcellular location">
    <subcellularLocation>
        <location evidence="6">Cell membrane</location>
        <topology evidence="6">Multi-pass membrane protein</topology>
    </subcellularLocation>
    <subcellularLocation>
        <location evidence="1">Membrane</location>
        <topology evidence="1">Multi-pass membrane protein</topology>
    </subcellularLocation>
</comment>
<feature type="transmembrane region" description="Helical" evidence="6">
    <location>
        <begin position="244"/>
        <end position="262"/>
    </location>
</feature>
<feature type="transmembrane region" description="Helical" evidence="6">
    <location>
        <begin position="7"/>
        <end position="33"/>
    </location>
</feature>
<proteinExistence type="inferred from homology"/>
<comment type="similarity">
    <text evidence="2 6">Belongs to the 4-toluene sulfonate uptake permease (TSUP) (TC 2.A.102) family.</text>
</comment>